<keyword evidence="2" id="KW-0732">Signal</keyword>
<evidence type="ECO:0000256" key="1">
    <source>
        <dbReference type="SAM" id="MobiDB-lite"/>
    </source>
</evidence>
<reference evidence="4" key="1">
    <citation type="journal article" date="2019" name="Int. J. Syst. Evol. Microbiol.">
        <title>Halobacteriovorax valvorus sp. nov., a novel prokaryotic predator isolated from coastal seawater of China.</title>
        <authorList>
            <person name="Chen M.-X."/>
        </authorList>
    </citation>
    <scope>NUCLEOTIDE SEQUENCE [LARGE SCALE GENOMIC DNA]</scope>
    <source>
        <strain evidence="4">BL9</strain>
    </source>
</reference>
<evidence type="ECO:0000256" key="2">
    <source>
        <dbReference type="SAM" id="SignalP"/>
    </source>
</evidence>
<sequence length="124" mass="14346">MVKLYLNIFILIICLCVQAKALASIYDGVSTVDQHLIKYQNINQTHHDNIDDEPHTHSHKHSEDGEEHEHHHGTRKISNSEFQIYNLSKISFTTPFLEVNKSTFLEKSLVSKFFPNTLFKPPIC</sequence>
<comment type="caution">
    <text evidence="3">The sequence shown here is derived from an EMBL/GenBank/DDBJ whole genome shotgun (WGS) entry which is preliminary data.</text>
</comment>
<proteinExistence type="predicted"/>
<dbReference type="Proteomes" id="UP000443582">
    <property type="component" value="Unassembled WGS sequence"/>
</dbReference>
<evidence type="ECO:0000313" key="4">
    <source>
        <dbReference type="Proteomes" id="UP000443582"/>
    </source>
</evidence>
<accession>A0ABY0IG81</accession>
<gene>
    <name evidence="3" type="ORF">DAY19_08105</name>
</gene>
<dbReference type="RefSeq" id="WP_115361231.1">
    <property type="nucleotide sequence ID" value="NZ_QDKL01000002.1"/>
</dbReference>
<organism evidence="3 4">
    <name type="scientific">Halobacteriovorax vibrionivorans</name>
    <dbReference type="NCBI Taxonomy" id="2152716"/>
    <lineage>
        <taxon>Bacteria</taxon>
        <taxon>Pseudomonadati</taxon>
        <taxon>Bdellovibrionota</taxon>
        <taxon>Bacteriovoracia</taxon>
        <taxon>Bacteriovoracales</taxon>
        <taxon>Halobacteriovoraceae</taxon>
        <taxon>Halobacteriovorax</taxon>
    </lineage>
</organism>
<protein>
    <submittedName>
        <fullName evidence="3">Uncharacterized protein</fullName>
    </submittedName>
</protein>
<feature type="region of interest" description="Disordered" evidence="1">
    <location>
        <begin position="47"/>
        <end position="76"/>
    </location>
</feature>
<name>A0ABY0IG81_9BACT</name>
<feature type="signal peptide" evidence="2">
    <location>
        <begin position="1"/>
        <end position="19"/>
    </location>
</feature>
<dbReference type="EMBL" id="QDKL01000002">
    <property type="protein sequence ID" value="RZF21642.1"/>
    <property type="molecule type" value="Genomic_DNA"/>
</dbReference>
<evidence type="ECO:0000313" key="3">
    <source>
        <dbReference type="EMBL" id="RZF21642.1"/>
    </source>
</evidence>
<keyword evidence="4" id="KW-1185">Reference proteome</keyword>
<feature type="chain" id="PRO_5045109345" evidence="2">
    <location>
        <begin position="20"/>
        <end position="124"/>
    </location>
</feature>
<feature type="compositionally biased region" description="Basic and acidic residues" evidence="1">
    <location>
        <begin position="47"/>
        <end position="70"/>
    </location>
</feature>